<dbReference type="GO" id="GO:0006508">
    <property type="term" value="P:proteolysis"/>
    <property type="evidence" value="ECO:0007669"/>
    <property type="project" value="InterPro"/>
</dbReference>
<feature type="compositionally biased region" description="Low complexity" evidence="2">
    <location>
        <begin position="286"/>
        <end position="305"/>
    </location>
</feature>
<feature type="chain" id="PRO_5042071806" description="Peptidase S1 domain-containing protein" evidence="3">
    <location>
        <begin position="20"/>
        <end position="332"/>
    </location>
</feature>
<gene>
    <name evidence="5" type="ORF">PYW07_001611</name>
</gene>
<dbReference type="InterPro" id="IPR001254">
    <property type="entry name" value="Trypsin_dom"/>
</dbReference>
<feature type="domain" description="Peptidase S1" evidence="4">
    <location>
        <begin position="28"/>
        <end position="276"/>
    </location>
</feature>
<dbReference type="Proteomes" id="UP001231518">
    <property type="component" value="Chromosome 11"/>
</dbReference>
<dbReference type="GO" id="GO:0004252">
    <property type="term" value="F:serine-type endopeptidase activity"/>
    <property type="evidence" value="ECO:0007669"/>
    <property type="project" value="InterPro"/>
</dbReference>
<dbReference type="SUPFAM" id="SSF50494">
    <property type="entry name" value="Trypsin-like serine proteases"/>
    <property type="match status" value="1"/>
</dbReference>
<evidence type="ECO:0000256" key="1">
    <source>
        <dbReference type="ARBA" id="ARBA00023157"/>
    </source>
</evidence>
<dbReference type="InterPro" id="IPR043504">
    <property type="entry name" value="Peptidase_S1_PA_chymotrypsin"/>
</dbReference>
<evidence type="ECO:0000256" key="2">
    <source>
        <dbReference type="SAM" id="MobiDB-lite"/>
    </source>
</evidence>
<feature type="signal peptide" evidence="3">
    <location>
        <begin position="1"/>
        <end position="19"/>
    </location>
</feature>
<feature type="region of interest" description="Disordered" evidence="2">
    <location>
        <begin position="278"/>
        <end position="308"/>
    </location>
</feature>
<name>A0AAD7YVA9_MYTSE</name>
<dbReference type="PRINTS" id="PR00722">
    <property type="entry name" value="CHYMOTRYPSIN"/>
</dbReference>
<evidence type="ECO:0000313" key="5">
    <source>
        <dbReference type="EMBL" id="KAJ8727492.1"/>
    </source>
</evidence>
<reference evidence="5" key="1">
    <citation type="submission" date="2023-03" db="EMBL/GenBank/DDBJ databases">
        <title>Chromosome-level genomes of two armyworms, Mythimna separata and Mythimna loreyi, provide insights into the biosynthesis and reception of sex pheromones.</title>
        <authorList>
            <person name="Zhao H."/>
        </authorList>
    </citation>
    <scope>NUCLEOTIDE SEQUENCE</scope>
    <source>
        <strain evidence="5">BeijingLab</strain>
        <tissue evidence="5">Pupa</tissue>
    </source>
</reference>
<evidence type="ECO:0000256" key="3">
    <source>
        <dbReference type="SAM" id="SignalP"/>
    </source>
</evidence>
<dbReference type="InterPro" id="IPR009003">
    <property type="entry name" value="Peptidase_S1_PA"/>
</dbReference>
<comment type="caution">
    <text evidence="5">The sequence shown here is derived from an EMBL/GenBank/DDBJ whole genome shotgun (WGS) entry which is preliminary data.</text>
</comment>
<keyword evidence="6" id="KW-1185">Reference proteome</keyword>
<evidence type="ECO:0000313" key="6">
    <source>
        <dbReference type="Proteomes" id="UP001231518"/>
    </source>
</evidence>
<dbReference type="PROSITE" id="PS50240">
    <property type="entry name" value="TRYPSIN_DOM"/>
    <property type="match status" value="1"/>
</dbReference>
<organism evidence="5 6">
    <name type="scientific">Mythimna separata</name>
    <name type="common">Oriental armyworm</name>
    <name type="synonym">Pseudaletia separata</name>
    <dbReference type="NCBI Taxonomy" id="271217"/>
    <lineage>
        <taxon>Eukaryota</taxon>
        <taxon>Metazoa</taxon>
        <taxon>Ecdysozoa</taxon>
        <taxon>Arthropoda</taxon>
        <taxon>Hexapoda</taxon>
        <taxon>Insecta</taxon>
        <taxon>Pterygota</taxon>
        <taxon>Neoptera</taxon>
        <taxon>Endopterygota</taxon>
        <taxon>Lepidoptera</taxon>
        <taxon>Glossata</taxon>
        <taxon>Ditrysia</taxon>
        <taxon>Noctuoidea</taxon>
        <taxon>Noctuidae</taxon>
        <taxon>Noctuinae</taxon>
        <taxon>Hadenini</taxon>
        <taxon>Mythimna</taxon>
    </lineage>
</organism>
<keyword evidence="1" id="KW-1015">Disulfide bond</keyword>
<dbReference type="PANTHER" id="PTHR24252:SF7">
    <property type="entry name" value="HYALIN"/>
    <property type="match status" value="1"/>
</dbReference>
<dbReference type="Pfam" id="PF00089">
    <property type="entry name" value="Trypsin"/>
    <property type="match status" value="1"/>
</dbReference>
<dbReference type="AlphaFoldDB" id="A0AAD7YVA9"/>
<dbReference type="InterPro" id="IPR001314">
    <property type="entry name" value="Peptidase_S1A"/>
</dbReference>
<dbReference type="Gene3D" id="2.40.10.10">
    <property type="entry name" value="Trypsin-like serine proteases"/>
    <property type="match status" value="1"/>
</dbReference>
<protein>
    <recommendedName>
        <fullName evidence="4">Peptidase S1 domain-containing protein</fullName>
    </recommendedName>
</protein>
<sequence length="332" mass="35512">MNHCLFIFVTLLCVTTTRTLYAEGSNRILNGSPATENQFPYMISLQRLSEVHSDTRGHKCGGVLVTLQHALTAAKCATENDGVPIVHINPAEYRVFAGSVLLTNDTSVERIRRIAKITIHPDYDPDTTLPANQRINDIAVIILGAPFSNNTVTPLSVIDIGFAERVTCILSGWGVQGSTSTVANTQLMFAQMQAIDQITCHFWVSPSVATTKLCAFAPGVIQGAAGCEGDIGGPLVCRDGLAGILIEASDCRTVPLRPQLFTRVSNYTSWIKSVKEQPIPELGPEPSTVAPTTLPTTPGTSPRPSKATTSKPVMAVLVVIVLAQIITANAIH</sequence>
<evidence type="ECO:0000259" key="4">
    <source>
        <dbReference type="PROSITE" id="PS50240"/>
    </source>
</evidence>
<dbReference type="EMBL" id="JARGEI010000008">
    <property type="protein sequence ID" value="KAJ8727492.1"/>
    <property type="molecule type" value="Genomic_DNA"/>
</dbReference>
<keyword evidence="3" id="KW-0732">Signal</keyword>
<dbReference type="CDD" id="cd00190">
    <property type="entry name" value="Tryp_SPc"/>
    <property type="match status" value="1"/>
</dbReference>
<dbReference type="PANTHER" id="PTHR24252">
    <property type="entry name" value="ACROSIN-RELATED"/>
    <property type="match status" value="1"/>
</dbReference>
<dbReference type="SMART" id="SM00020">
    <property type="entry name" value="Tryp_SPc"/>
    <property type="match status" value="1"/>
</dbReference>
<accession>A0AAD7YVA9</accession>
<proteinExistence type="predicted"/>